<feature type="transmembrane region" description="Helical" evidence="1">
    <location>
        <begin position="43"/>
        <end position="63"/>
    </location>
</feature>
<keyword evidence="3" id="KW-1185">Reference proteome</keyword>
<proteinExistence type="predicted"/>
<evidence type="ECO:0000256" key="1">
    <source>
        <dbReference type="SAM" id="Phobius"/>
    </source>
</evidence>
<keyword evidence="1" id="KW-0472">Membrane</keyword>
<protein>
    <submittedName>
        <fullName evidence="2">Uncharacterized protein</fullName>
    </submittedName>
</protein>
<keyword evidence="1" id="KW-1133">Transmembrane helix</keyword>
<evidence type="ECO:0000313" key="3">
    <source>
        <dbReference type="Proteomes" id="UP000554520"/>
    </source>
</evidence>
<reference evidence="2 3" key="1">
    <citation type="submission" date="2020-08" db="EMBL/GenBank/DDBJ databases">
        <title>Genomic Encyclopedia of Type Strains, Phase III (KMG-III): the genomes of soil and plant-associated and newly described type strains.</title>
        <authorList>
            <person name="Whitman W."/>
        </authorList>
    </citation>
    <scope>NUCLEOTIDE SEQUENCE [LARGE SCALE GENOMIC DNA]</scope>
    <source>
        <strain evidence="2 3">CECT 7015</strain>
    </source>
</reference>
<organism evidence="2 3">
    <name type="scientific">Phyllobacterium trifolii</name>
    <dbReference type="NCBI Taxonomy" id="300193"/>
    <lineage>
        <taxon>Bacteria</taxon>
        <taxon>Pseudomonadati</taxon>
        <taxon>Pseudomonadota</taxon>
        <taxon>Alphaproteobacteria</taxon>
        <taxon>Hyphomicrobiales</taxon>
        <taxon>Phyllobacteriaceae</taxon>
        <taxon>Phyllobacterium</taxon>
    </lineage>
</organism>
<dbReference type="RefSeq" id="WP_183665771.1">
    <property type="nucleotide sequence ID" value="NZ_JACHXN010000048.1"/>
</dbReference>
<comment type="caution">
    <text evidence="2">The sequence shown here is derived from an EMBL/GenBank/DDBJ whole genome shotgun (WGS) entry which is preliminary data.</text>
</comment>
<dbReference type="Proteomes" id="UP000554520">
    <property type="component" value="Unassembled WGS sequence"/>
</dbReference>
<accession>A0A839UJC5</accession>
<dbReference type="EMBL" id="JACHXN010000048">
    <property type="protein sequence ID" value="MBB3149874.1"/>
    <property type="molecule type" value="Genomic_DNA"/>
</dbReference>
<sequence>MLNYRDEMRQFQLMFVFGMVNASASLVYVSGLWEYWQIGPMKYGPVTVISGFLFAIFLMSMSWEYVLRALRGQDIEFRVDENGMEGMARRLPFLTAVWRRITWDQVTTIYTRPNTGFVSIRFSVARSVYTISISTLAIPVDVTLAALEGLRRHRPDLNKELALAFENAKSWTRDKDSR</sequence>
<gene>
    <name evidence="2" type="ORF">FHS21_006331</name>
</gene>
<dbReference type="AlphaFoldDB" id="A0A839UJC5"/>
<keyword evidence="1" id="KW-0812">Transmembrane</keyword>
<feature type="transmembrane region" description="Helical" evidence="1">
    <location>
        <begin position="12"/>
        <end position="31"/>
    </location>
</feature>
<evidence type="ECO:0000313" key="2">
    <source>
        <dbReference type="EMBL" id="MBB3149874.1"/>
    </source>
</evidence>
<name>A0A839UJC5_9HYPH</name>